<dbReference type="AlphaFoldDB" id="A0A3L6TFX1"/>
<dbReference type="Proteomes" id="UP000275267">
    <property type="component" value="Unassembled WGS sequence"/>
</dbReference>
<reference evidence="2" key="1">
    <citation type="journal article" date="2019" name="Nat. Commun.">
        <title>The genome of broomcorn millet.</title>
        <authorList>
            <person name="Zou C."/>
            <person name="Miki D."/>
            <person name="Li D."/>
            <person name="Tang Q."/>
            <person name="Xiao L."/>
            <person name="Rajput S."/>
            <person name="Deng P."/>
            <person name="Jia W."/>
            <person name="Huang R."/>
            <person name="Zhang M."/>
            <person name="Sun Y."/>
            <person name="Hu J."/>
            <person name="Fu X."/>
            <person name="Schnable P.S."/>
            <person name="Li F."/>
            <person name="Zhang H."/>
            <person name="Feng B."/>
            <person name="Zhu X."/>
            <person name="Liu R."/>
            <person name="Schnable J.C."/>
            <person name="Zhu J.-K."/>
            <person name="Zhang H."/>
        </authorList>
    </citation>
    <scope>NUCLEOTIDE SEQUENCE [LARGE SCALE GENOMIC DNA]</scope>
</reference>
<dbReference type="EMBL" id="PQIB02000001">
    <property type="protein sequence ID" value="RLN39217.1"/>
    <property type="molecule type" value="Genomic_DNA"/>
</dbReference>
<name>A0A3L6TFX1_PANMI</name>
<sequence length="126" mass="13761">MCKNYFFLIIKLVEEDAERQSPVPGPACSSVACGQGWRGWAPRRQTSPNPSPAHATTMHPLVETNWAAEVETEQEVLSPMLSSSTEVGDGPGCRRLLLVFLGDFLGYFCLSDLSVNGGKFLGANQW</sequence>
<comment type="caution">
    <text evidence="1">The sequence shown here is derived from an EMBL/GenBank/DDBJ whole genome shotgun (WGS) entry which is preliminary data.</text>
</comment>
<evidence type="ECO:0000313" key="1">
    <source>
        <dbReference type="EMBL" id="RLN39217.1"/>
    </source>
</evidence>
<gene>
    <name evidence="1" type="ORF">C2845_PM01G44280</name>
</gene>
<proteinExistence type="predicted"/>
<organism evidence="1 2">
    <name type="scientific">Panicum miliaceum</name>
    <name type="common">Proso millet</name>
    <name type="synonym">Broomcorn millet</name>
    <dbReference type="NCBI Taxonomy" id="4540"/>
    <lineage>
        <taxon>Eukaryota</taxon>
        <taxon>Viridiplantae</taxon>
        <taxon>Streptophyta</taxon>
        <taxon>Embryophyta</taxon>
        <taxon>Tracheophyta</taxon>
        <taxon>Spermatophyta</taxon>
        <taxon>Magnoliopsida</taxon>
        <taxon>Liliopsida</taxon>
        <taxon>Poales</taxon>
        <taxon>Poaceae</taxon>
        <taxon>PACMAD clade</taxon>
        <taxon>Panicoideae</taxon>
        <taxon>Panicodae</taxon>
        <taxon>Paniceae</taxon>
        <taxon>Panicinae</taxon>
        <taxon>Panicum</taxon>
        <taxon>Panicum sect. Panicum</taxon>
    </lineage>
</organism>
<protein>
    <submittedName>
        <fullName evidence="1">Uncharacterized protein</fullName>
    </submittedName>
</protein>
<dbReference type="PROSITE" id="PS51257">
    <property type="entry name" value="PROKAR_LIPOPROTEIN"/>
    <property type="match status" value="1"/>
</dbReference>
<evidence type="ECO:0000313" key="2">
    <source>
        <dbReference type="Proteomes" id="UP000275267"/>
    </source>
</evidence>
<accession>A0A3L6TFX1</accession>
<keyword evidence="2" id="KW-1185">Reference proteome</keyword>